<dbReference type="Proteomes" id="UP001302613">
    <property type="component" value="Chromosome"/>
</dbReference>
<dbReference type="Pfam" id="PF00419">
    <property type="entry name" value="Fimbrial"/>
    <property type="match status" value="1"/>
</dbReference>
<keyword evidence="3 5" id="KW-0732">Signal</keyword>
<gene>
    <name evidence="7" type="ORF">RY846_08070</name>
</gene>
<dbReference type="Gene3D" id="2.60.40.1090">
    <property type="entry name" value="Fimbrial-type adhesion domain"/>
    <property type="match status" value="1"/>
</dbReference>
<evidence type="ECO:0000313" key="8">
    <source>
        <dbReference type="Proteomes" id="UP001302613"/>
    </source>
</evidence>
<evidence type="ECO:0000259" key="6">
    <source>
        <dbReference type="Pfam" id="PF00419"/>
    </source>
</evidence>
<keyword evidence="4" id="KW-0281">Fimbrium</keyword>
<organism evidence="7 8">
    <name type="scientific">Citrobacter portucalensis</name>
    <dbReference type="NCBI Taxonomy" id="1639133"/>
    <lineage>
        <taxon>Bacteria</taxon>
        <taxon>Pseudomonadati</taxon>
        <taxon>Pseudomonadota</taxon>
        <taxon>Gammaproteobacteria</taxon>
        <taxon>Enterobacterales</taxon>
        <taxon>Enterobacteriaceae</taxon>
        <taxon>Citrobacter</taxon>
        <taxon>Citrobacter freundii complex</taxon>
    </lineage>
</organism>
<dbReference type="PANTHER" id="PTHR33420:SF3">
    <property type="entry name" value="FIMBRIAL SUBUNIT ELFA"/>
    <property type="match status" value="1"/>
</dbReference>
<feature type="signal peptide" evidence="5">
    <location>
        <begin position="1"/>
        <end position="18"/>
    </location>
</feature>
<evidence type="ECO:0000256" key="2">
    <source>
        <dbReference type="ARBA" id="ARBA00006671"/>
    </source>
</evidence>
<feature type="domain" description="Fimbrial-type adhesion" evidence="6">
    <location>
        <begin position="178"/>
        <end position="325"/>
    </location>
</feature>
<dbReference type="PANTHER" id="PTHR33420">
    <property type="entry name" value="FIMBRIAL SUBUNIT ELFA-RELATED"/>
    <property type="match status" value="1"/>
</dbReference>
<dbReference type="InterPro" id="IPR050263">
    <property type="entry name" value="Bact_Fimbrial_Adh_Pro"/>
</dbReference>
<evidence type="ECO:0000256" key="1">
    <source>
        <dbReference type="ARBA" id="ARBA00004561"/>
    </source>
</evidence>
<dbReference type="EMBL" id="CP136601">
    <property type="protein sequence ID" value="WOH45108.1"/>
    <property type="molecule type" value="Genomic_DNA"/>
</dbReference>
<dbReference type="InterPro" id="IPR008966">
    <property type="entry name" value="Adhesion_dom_sf"/>
</dbReference>
<proteinExistence type="inferred from homology"/>
<reference evidence="7 8" key="1">
    <citation type="submission" date="2023-10" db="EMBL/GenBank/DDBJ databases">
        <title>SFO-1, KPC-2, NDM-1 were first reported in Portuguese citrobacter collected clinically.</title>
        <authorList>
            <person name="Guo K."/>
        </authorList>
    </citation>
    <scope>NUCLEOTIDE SEQUENCE [LARGE SCALE GENOMIC DNA]</scope>
    <source>
        <strain evidence="7 8">L2724hy</strain>
    </source>
</reference>
<sequence>MKKYLIILIMLFPMMSYATCNGSQKKSNNISVTLTDGEGSQNFNTNFDGDFTCHLSTDKMYMVNALQNYIVELYDISGEKPIYIKLNASVEGDFPIDTPSSSIFGKQYSAASLFNTKNIVLKMEYVDAPGNVNLRSSNVNTFTISDAIIFSSNSSCSWQNILACFGLNASFAQSIIFNVTHQPTTCKFLQSDYSITLPNISINDLHAGRYGGNVSDTLKLECNGVNNVATNPVTLKISSGDWSDDGLTFKNTLADGAQGVGFNIYSGSDTSIPLKNGSVLKRIKKMGVVDKYYNFIVSARYARINGESLRTGKVQSKVVFTIAYD</sequence>
<dbReference type="InterPro" id="IPR036937">
    <property type="entry name" value="Adhesion_dom_fimbrial_sf"/>
</dbReference>
<evidence type="ECO:0000256" key="3">
    <source>
        <dbReference type="ARBA" id="ARBA00022729"/>
    </source>
</evidence>
<keyword evidence="8" id="KW-1185">Reference proteome</keyword>
<evidence type="ECO:0000256" key="5">
    <source>
        <dbReference type="SAM" id="SignalP"/>
    </source>
</evidence>
<comment type="subcellular location">
    <subcellularLocation>
        <location evidence="1">Fimbrium</location>
    </subcellularLocation>
</comment>
<dbReference type="InterPro" id="IPR000259">
    <property type="entry name" value="Adhesion_dom_fimbrial"/>
</dbReference>
<protein>
    <submittedName>
        <fullName evidence="7">Fimbrial protein</fullName>
    </submittedName>
</protein>
<dbReference type="SUPFAM" id="SSF49401">
    <property type="entry name" value="Bacterial adhesins"/>
    <property type="match status" value="1"/>
</dbReference>
<dbReference type="RefSeq" id="WP_234102684.1">
    <property type="nucleotide sequence ID" value="NZ_CP136601.1"/>
</dbReference>
<name>A0ABZ0H5B8_9ENTR</name>
<evidence type="ECO:0000313" key="7">
    <source>
        <dbReference type="EMBL" id="WOH45108.1"/>
    </source>
</evidence>
<evidence type="ECO:0000256" key="4">
    <source>
        <dbReference type="ARBA" id="ARBA00023263"/>
    </source>
</evidence>
<accession>A0ABZ0H5B8</accession>
<comment type="similarity">
    <text evidence="2">Belongs to the fimbrial protein family.</text>
</comment>
<feature type="chain" id="PRO_5046527490" evidence="5">
    <location>
        <begin position="19"/>
        <end position="325"/>
    </location>
</feature>